<keyword evidence="2 4" id="KW-0238">DNA-binding</keyword>
<reference evidence="6 7" key="1">
    <citation type="submission" date="2020-02" db="EMBL/GenBank/DDBJ databases">
        <title>Genomic and physiological characterization of two novel Nitrospinaceae genera.</title>
        <authorList>
            <person name="Mueller A.J."/>
            <person name="Jung M.-Y."/>
            <person name="Strachan C.R."/>
            <person name="Herbold C.W."/>
            <person name="Kirkegaard R.H."/>
            <person name="Daims H."/>
        </authorList>
    </citation>
    <scope>NUCLEOTIDE SEQUENCE [LARGE SCALE GENOMIC DNA]</scope>
    <source>
        <strain evidence="6">EB</strain>
    </source>
</reference>
<evidence type="ECO:0000259" key="5">
    <source>
        <dbReference type="PROSITE" id="PS50977"/>
    </source>
</evidence>
<dbReference type="Pfam" id="PF00440">
    <property type="entry name" value="TetR_N"/>
    <property type="match status" value="1"/>
</dbReference>
<evidence type="ECO:0000313" key="6">
    <source>
        <dbReference type="EMBL" id="QPJ61342.1"/>
    </source>
</evidence>
<feature type="DNA-binding region" description="H-T-H motif" evidence="4">
    <location>
        <begin position="24"/>
        <end position="43"/>
    </location>
</feature>
<evidence type="ECO:0000313" key="7">
    <source>
        <dbReference type="Proteomes" id="UP000594688"/>
    </source>
</evidence>
<dbReference type="PANTHER" id="PTHR47506:SF1">
    <property type="entry name" value="HTH-TYPE TRANSCRIPTIONAL REGULATOR YJDC"/>
    <property type="match status" value="1"/>
</dbReference>
<dbReference type="InterPro" id="IPR036271">
    <property type="entry name" value="Tet_transcr_reg_TetR-rel_C_sf"/>
</dbReference>
<dbReference type="Gene3D" id="1.10.357.10">
    <property type="entry name" value="Tetracycline Repressor, domain 2"/>
    <property type="match status" value="1"/>
</dbReference>
<dbReference type="PANTHER" id="PTHR47506">
    <property type="entry name" value="TRANSCRIPTIONAL REGULATORY PROTEIN"/>
    <property type="match status" value="1"/>
</dbReference>
<accession>A0A7T0BVR4</accession>
<dbReference type="PROSITE" id="PS01081">
    <property type="entry name" value="HTH_TETR_1"/>
    <property type="match status" value="1"/>
</dbReference>
<proteinExistence type="predicted"/>
<keyword evidence="3" id="KW-0804">Transcription</keyword>
<dbReference type="InterPro" id="IPR001647">
    <property type="entry name" value="HTH_TetR"/>
</dbReference>
<evidence type="ECO:0000256" key="2">
    <source>
        <dbReference type="ARBA" id="ARBA00023125"/>
    </source>
</evidence>
<dbReference type="InterPro" id="IPR023772">
    <property type="entry name" value="DNA-bd_HTH_TetR-type_CS"/>
</dbReference>
<dbReference type="PROSITE" id="PS50977">
    <property type="entry name" value="HTH_TETR_2"/>
    <property type="match status" value="1"/>
</dbReference>
<evidence type="ECO:0000256" key="4">
    <source>
        <dbReference type="PROSITE-ProRule" id="PRU00335"/>
    </source>
</evidence>
<dbReference type="SUPFAM" id="SSF48498">
    <property type="entry name" value="Tetracyclin repressor-like, C-terminal domain"/>
    <property type="match status" value="1"/>
</dbReference>
<organism evidence="6 7">
    <name type="scientific">Candidatus Nitronauta litoralis</name>
    <dbReference type="NCBI Taxonomy" id="2705533"/>
    <lineage>
        <taxon>Bacteria</taxon>
        <taxon>Pseudomonadati</taxon>
        <taxon>Nitrospinota/Tectimicrobiota group</taxon>
        <taxon>Nitrospinota</taxon>
        <taxon>Nitrospinia</taxon>
        <taxon>Nitrospinales</taxon>
        <taxon>Nitrospinaceae</taxon>
        <taxon>Candidatus Nitronauta</taxon>
    </lineage>
</organism>
<dbReference type="Proteomes" id="UP000594688">
    <property type="component" value="Chromosome"/>
</dbReference>
<dbReference type="InterPro" id="IPR009057">
    <property type="entry name" value="Homeodomain-like_sf"/>
</dbReference>
<dbReference type="PRINTS" id="PR00455">
    <property type="entry name" value="HTHTETR"/>
</dbReference>
<evidence type="ECO:0000256" key="1">
    <source>
        <dbReference type="ARBA" id="ARBA00023015"/>
    </source>
</evidence>
<protein>
    <submittedName>
        <fullName evidence="6">TetR/AcrR family transcriptional regulator</fullName>
    </submittedName>
</protein>
<dbReference type="EMBL" id="CP048685">
    <property type="protein sequence ID" value="QPJ61342.1"/>
    <property type="molecule type" value="Genomic_DNA"/>
</dbReference>
<dbReference type="Pfam" id="PF21993">
    <property type="entry name" value="TetR_C_13_2"/>
    <property type="match status" value="1"/>
</dbReference>
<keyword evidence="1" id="KW-0805">Transcription regulation</keyword>
<sequence length="193" mass="21646">MSKKEQILCAAQCLMLEKGFVATTVDDICQAAGVTKGSFFHYFKDKEAMGREALTDFAQCTNDALCCALPENETDPLKRVYNVVDAAIKLTRKKEINGCLVGMFSQELSQTHPAIRKICERLFDAQIASLEKDLSAAKTKYAPKAKFKPKELSEYFLATVQGSMLVSKAKKDNSVMERSLKQYRNYLKTLYGK</sequence>
<gene>
    <name evidence="6" type="ORF">G3M70_05335</name>
</gene>
<dbReference type="SUPFAM" id="SSF46689">
    <property type="entry name" value="Homeodomain-like"/>
    <property type="match status" value="1"/>
</dbReference>
<dbReference type="GO" id="GO:0003677">
    <property type="term" value="F:DNA binding"/>
    <property type="evidence" value="ECO:0007669"/>
    <property type="project" value="UniProtKB-UniRule"/>
</dbReference>
<dbReference type="AlphaFoldDB" id="A0A7T0BVR4"/>
<dbReference type="InterPro" id="IPR054156">
    <property type="entry name" value="YxaF_TetR_C"/>
</dbReference>
<dbReference type="KEGG" id="nli:G3M70_05335"/>
<evidence type="ECO:0000256" key="3">
    <source>
        <dbReference type="ARBA" id="ARBA00023163"/>
    </source>
</evidence>
<feature type="domain" description="HTH tetR-type" evidence="5">
    <location>
        <begin position="1"/>
        <end position="61"/>
    </location>
</feature>
<name>A0A7T0BVR4_9BACT</name>